<reference evidence="2" key="2">
    <citation type="submission" date="2023-01" db="EMBL/GenBank/DDBJ databases">
        <authorList>
            <person name="Sun Q."/>
            <person name="Evtushenko L."/>
        </authorList>
    </citation>
    <scope>NUCLEOTIDE SEQUENCE</scope>
    <source>
        <strain evidence="2">VKM Ac-2007</strain>
    </source>
</reference>
<proteinExistence type="predicted"/>
<sequence>MAFGLVPAGRDPNRAVGAARRVNTARSPARTPGAGVPGVGFGRAPEAGVEPGADVPEAGVEPGADVPEAGVELGADVPEAGVEPVLEIGLKGPDSAWPRRAGST</sequence>
<organism evidence="2 3">
    <name type="scientific">Streptosporangium carneum</name>
    <dbReference type="NCBI Taxonomy" id="47481"/>
    <lineage>
        <taxon>Bacteria</taxon>
        <taxon>Bacillati</taxon>
        <taxon>Actinomycetota</taxon>
        <taxon>Actinomycetes</taxon>
        <taxon>Streptosporangiales</taxon>
        <taxon>Streptosporangiaceae</taxon>
        <taxon>Streptosporangium</taxon>
    </lineage>
</organism>
<evidence type="ECO:0000313" key="2">
    <source>
        <dbReference type="EMBL" id="GLK10279.1"/>
    </source>
</evidence>
<evidence type="ECO:0000313" key="3">
    <source>
        <dbReference type="Proteomes" id="UP001143474"/>
    </source>
</evidence>
<name>A0A9W6I3G6_9ACTN</name>
<keyword evidence="3" id="KW-1185">Reference proteome</keyword>
<gene>
    <name evidence="2" type="ORF">GCM10017600_36850</name>
</gene>
<dbReference type="EMBL" id="BSEV01000007">
    <property type="protein sequence ID" value="GLK10279.1"/>
    <property type="molecule type" value="Genomic_DNA"/>
</dbReference>
<comment type="caution">
    <text evidence="2">The sequence shown here is derived from an EMBL/GenBank/DDBJ whole genome shotgun (WGS) entry which is preliminary data.</text>
</comment>
<reference evidence="2" key="1">
    <citation type="journal article" date="2014" name="Int. J. Syst. Evol. Microbiol.">
        <title>Complete genome sequence of Corynebacterium casei LMG S-19264T (=DSM 44701T), isolated from a smear-ripened cheese.</title>
        <authorList>
            <consortium name="US DOE Joint Genome Institute (JGI-PGF)"/>
            <person name="Walter F."/>
            <person name="Albersmeier A."/>
            <person name="Kalinowski J."/>
            <person name="Ruckert C."/>
        </authorList>
    </citation>
    <scope>NUCLEOTIDE SEQUENCE</scope>
    <source>
        <strain evidence="2">VKM Ac-2007</strain>
    </source>
</reference>
<evidence type="ECO:0000256" key="1">
    <source>
        <dbReference type="SAM" id="MobiDB-lite"/>
    </source>
</evidence>
<feature type="region of interest" description="Disordered" evidence="1">
    <location>
        <begin position="1"/>
        <end position="70"/>
    </location>
</feature>
<accession>A0A9W6I3G6</accession>
<protein>
    <submittedName>
        <fullName evidence="2">Uncharacterized protein</fullName>
    </submittedName>
</protein>
<dbReference type="AlphaFoldDB" id="A0A9W6I3G6"/>
<dbReference type="Proteomes" id="UP001143474">
    <property type="component" value="Unassembled WGS sequence"/>
</dbReference>